<proteinExistence type="inferred from homology"/>
<organism evidence="3 4">
    <name type="scientific">Anaeromyxobacter oryzae</name>
    <dbReference type="NCBI Taxonomy" id="2918170"/>
    <lineage>
        <taxon>Bacteria</taxon>
        <taxon>Pseudomonadati</taxon>
        <taxon>Myxococcota</taxon>
        <taxon>Myxococcia</taxon>
        <taxon>Myxococcales</taxon>
        <taxon>Cystobacterineae</taxon>
        <taxon>Anaeromyxobacteraceae</taxon>
        <taxon>Anaeromyxobacter</taxon>
    </lineage>
</organism>
<evidence type="ECO:0000313" key="3">
    <source>
        <dbReference type="EMBL" id="BDG03080.1"/>
    </source>
</evidence>
<dbReference type="InterPro" id="IPR029044">
    <property type="entry name" value="Nucleotide-diphossugar_trans"/>
</dbReference>
<name>A0ABN6MQ64_9BACT</name>
<dbReference type="SUPFAM" id="SSF53448">
    <property type="entry name" value="Nucleotide-diphospho-sugar transferases"/>
    <property type="match status" value="1"/>
</dbReference>
<dbReference type="PANTHER" id="PTHR43630:SF2">
    <property type="entry name" value="GLYCOSYLTRANSFERASE"/>
    <property type="match status" value="1"/>
</dbReference>
<keyword evidence="3" id="KW-0808">Transferase</keyword>
<dbReference type="Pfam" id="PF00535">
    <property type="entry name" value="Glycos_transf_2"/>
    <property type="match status" value="1"/>
</dbReference>
<dbReference type="Gene3D" id="3.90.550.10">
    <property type="entry name" value="Spore Coat Polysaccharide Biosynthesis Protein SpsA, Chain A"/>
    <property type="match status" value="1"/>
</dbReference>
<evidence type="ECO:0000259" key="2">
    <source>
        <dbReference type="Pfam" id="PF00535"/>
    </source>
</evidence>
<dbReference type="GO" id="GO:0016740">
    <property type="term" value="F:transferase activity"/>
    <property type="evidence" value="ECO:0007669"/>
    <property type="project" value="UniProtKB-KW"/>
</dbReference>
<dbReference type="Proteomes" id="UP001162891">
    <property type="component" value="Chromosome"/>
</dbReference>
<evidence type="ECO:0000256" key="1">
    <source>
        <dbReference type="ARBA" id="ARBA00038494"/>
    </source>
</evidence>
<dbReference type="EMBL" id="AP025591">
    <property type="protein sequence ID" value="BDG03080.1"/>
    <property type="molecule type" value="Genomic_DNA"/>
</dbReference>
<dbReference type="InterPro" id="IPR001173">
    <property type="entry name" value="Glyco_trans_2-like"/>
</dbReference>
<gene>
    <name evidence="3" type="ORF">AMOR_20760</name>
</gene>
<accession>A0ABN6MQ64</accession>
<reference evidence="4" key="1">
    <citation type="journal article" date="2022" name="Int. J. Syst. Evol. Microbiol.">
        <title>Anaeromyxobacter oryzae sp. nov., Anaeromyxobacter diazotrophicus sp. nov. and Anaeromyxobacter paludicola sp. nov., isolated from paddy soils.</title>
        <authorList>
            <person name="Itoh H."/>
            <person name="Xu Z."/>
            <person name="Mise K."/>
            <person name="Masuda Y."/>
            <person name="Ushijima N."/>
            <person name="Hayakawa C."/>
            <person name="Shiratori Y."/>
            <person name="Senoo K."/>
        </authorList>
    </citation>
    <scope>NUCLEOTIDE SEQUENCE [LARGE SCALE GENOMIC DNA]</scope>
    <source>
        <strain evidence="4">Red232</strain>
    </source>
</reference>
<dbReference type="RefSeq" id="WP_248360766.1">
    <property type="nucleotide sequence ID" value="NZ_AP025591.1"/>
</dbReference>
<dbReference type="PANTHER" id="PTHR43630">
    <property type="entry name" value="POLY-BETA-1,6-N-ACETYL-D-GLUCOSAMINE SYNTHASE"/>
    <property type="match status" value="1"/>
</dbReference>
<keyword evidence="4" id="KW-1185">Reference proteome</keyword>
<evidence type="ECO:0000313" key="4">
    <source>
        <dbReference type="Proteomes" id="UP001162891"/>
    </source>
</evidence>
<comment type="similarity">
    <text evidence="1">Belongs to the glycosyltransferase 2 family. WaaE/KdtX subfamily.</text>
</comment>
<feature type="domain" description="Glycosyltransferase 2-like" evidence="2">
    <location>
        <begin position="5"/>
        <end position="128"/>
    </location>
</feature>
<sequence length="255" mass="28342">MDRISAVVITKNEARNIERCLRSLAGVVDEVVVVDDLSTDDTAAIAERLGARVIRQPWLGFGPQKNLGNAAASHRYVLSLDADEALDDTLRDAIRAARDGGLAGVYAVSRLNSYNGRFIRHGLEYPDRKVRLFPRDAATWDASPVHEGLVLPDGLPVARLPGHLLHYTYLRLEDTVVKANRYSTLAARELFERGRRVSLAKIAFAPLFTFFRAYVLRRGFLDGIHGLALACLHANSTLLKYAKLRELQREAAAPR</sequence>
<protein>
    <submittedName>
        <fullName evidence="3">Glycosyl transferase family 2</fullName>
    </submittedName>
</protein>
<dbReference type="CDD" id="cd02511">
    <property type="entry name" value="Beta4Glucosyltransferase"/>
    <property type="match status" value="1"/>
</dbReference>